<accession>A0ABY9JVF7</accession>
<name>A0ABY9JVF7_9BACI</name>
<reference evidence="2 3" key="1">
    <citation type="submission" date="2023-06" db="EMBL/GenBank/DDBJ databases">
        <title>Five Gram-positive bacteria isolated from mangrove sediments in Shenzhen, Guangdong, China.</title>
        <authorList>
            <person name="Yu S."/>
            <person name="Zheng W."/>
            <person name="Huang Y."/>
        </authorList>
    </citation>
    <scope>NUCLEOTIDE SEQUENCE [LARGE SCALE GENOMIC DNA]</scope>
    <source>
        <strain evidence="2 3">SaN35-3</strain>
    </source>
</reference>
<dbReference type="EMBL" id="CP129013">
    <property type="protein sequence ID" value="WLR42258.1"/>
    <property type="molecule type" value="Genomic_DNA"/>
</dbReference>
<keyword evidence="1" id="KW-1133">Transmembrane helix</keyword>
<dbReference type="RefSeq" id="WP_226542800.1">
    <property type="nucleotide sequence ID" value="NZ_CP129013.1"/>
</dbReference>
<proteinExistence type="predicted"/>
<evidence type="ECO:0000313" key="3">
    <source>
        <dbReference type="Proteomes" id="UP001197974"/>
    </source>
</evidence>
<evidence type="ECO:0000313" key="2">
    <source>
        <dbReference type="EMBL" id="WLR42258.1"/>
    </source>
</evidence>
<keyword evidence="1" id="KW-0472">Membrane</keyword>
<organism evidence="2 3">
    <name type="scientific">Bacillus carboniphilus</name>
    <dbReference type="NCBI Taxonomy" id="86663"/>
    <lineage>
        <taxon>Bacteria</taxon>
        <taxon>Bacillati</taxon>
        <taxon>Bacillota</taxon>
        <taxon>Bacilli</taxon>
        <taxon>Bacillales</taxon>
        <taxon>Bacillaceae</taxon>
        <taxon>Bacillus</taxon>
    </lineage>
</organism>
<feature type="transmembrane region" description="Helical" evidence="1">
    <location>
        <begin position="62"/>
        <end position="81"/>
    </location>
</feature>
<dbReference type="Proteomes" id="UP001197974">
    <property type="component" value="Chromosome"/>
</dbReference>
<keyword evidence="1" id="KW-0812">Transmembrane</keyword>
<sequence length="474" mass="54882">MTNLKNSKTLYDVAEEIALDDFDHSDEQHNFSDTYTQKKRLFMEEIKMNNKSKQTKGKRKRLFIAAACLFIVMPTTAYGGVKVYDMIVEKQNYEVNVSVPNETQKNSESWYKLELGYLPEGMERMGKSDKYSYKDNYAQDGFSFIPWRIGADSDFQTLYSKDYEEKEINGNKAVIVKKDNGNDDNFAFDREVFVFFEEEGIMLQSYVGADVNEEEMINVLENLALEPTSEETSTVVDYDESYSRESVEAPTLIPLEKDSQRLFNVGEKIPVTIPSNEFEYDKLEFVIEKVEVFDSINDFKRENFNNVGISVLKEKNALNQINKLIPYKRDVYNYGDGKDSIDELEETQLVSPKFVYLTTTVKNSGKQATDEIYMHPRLQVLKSENNGWTYDEESMFSQKTIMTGEVDYLEPHGQGKGWCNLGNIQPGQIMKINLGYFVDEDKLDSIFLDAFNYSGHGETEDLNAEDRWWIDLRQ</sequence>
<evidence type="ECO:0000256" key="1">
    <source>
        <dbReference type="SAM" id="Phobius"/>
    </source>
</evidence>
<gene>
    <name evidence="2" type="ORF">LC087_16225</name>
</gene>
<keyword evidence="3" id="KW-1185">Reference proteome</keyword>
<protein>
    <submittedName>
        <fullName evidence="2">DUF4367 domain-containing protein</fullName>
    </submittedName>
</protein>